<dbReference type="AlphaFoldDB" id="A0A1D1UC29"/>
<name>A0A1D1UC29_RAMVA</name>
<accession>A0A1D1UC29</accession>
<keyword evidence="2" id="KW-1185">Reference proteome</keyword>
<reference evidence="1 2" key="1">
    <citation type="journal article" date="2016" name="Nat. Commun.">
        <title>Extremotolerant tardigrade genome and improved radiotolerance of human cultured cells by tardigrade-unique protein.</title>
        <authorList>
            <person name="Hashimoto T."/>
            <person name="Horikawa D.D."/>
            <person name="Saito Y."/>
            <person name="Kuwahara H."/>
            <person name="Kozuka-Hata H."/>
            <person name="Shin-I T."/>
            <person name="Minakuchi Y."/>
            <person name="Ohishi K."/>
            <person name="Motoyama A."/>
            <person name="Aizu T."/>
            <person name="Enomoto A."/>
            <person name="Kondo K."/>
            <person name="Tanaka S."/>
            <person name="Hara Y."/>
            <person name="Koshikawa S."/>
            <person name="Sagara H."/>
            <person name="Miura T."/>
            <person name="Yokobori S."/>
            <person name="Miyagawa K."/>
            <person name="Suzuki Y."/>
            <person name="Kubo T."/>
            <person name="Oyama M."/>
            <person name="Kohara Y."/>
            <person name="Fujiyama A."/>
            <person name="Arakawa K."/>
            <person name="Katayama T."/>
            <person name="Toyoda A."/>
            <person name="Kunieda T."/>
        </authorList>
    </citation>
    <scope>NUCLEOTIDE SEQUENCE [LARGE SCALE GENOMIC DNA]</scope>
    <source>
        <strain evidence="1 2">YOKOZUNA-1</strain>
    </source>
</reference>
<dbReference type="Proteomes" id="UP000186922">
    <property type="component" value="Unassembled WGS sequence"/>
</dbReference>
<comment type="caution">
    <text evidence="1">The sequence shown here is derived from an EMBL/GenBank/DDBJ whole genome shotgun (WGS) entry which is preliminary data.</text>
</comment>
<dbReference type="EMBL" id="BDGG01000001">
    <property type="protein sequence ID" value="GAU87226.1"/>
    <property type="molecule type" value="Genomic_DNA"/>
</dbReference>
<gene>
    <name evidence="1" type="primary">RvY_00109-1</name>
    <name evidence="1" type="synonym">RvY_00109.1</name>
    <name evidence="1" type="ORF">RvY_00109</name>
</gene>
<evidence type="ECO:0000313" key="1">
    <source>
        <dbReference type="EMBL" id="GAU87226.1"/>
    </source>
</evidence>
<evidence type="ECO:0000313" key="2">
    <source>
        <dbReference type="Proteomes" id="UP000186922"/>
    </source>
</evidence>
<organism evidence="1 2">
    <name type="scientific">Ramazzottius varieornatus</name>
    <name type="common">Water bear</name>
    <name type="synonym">Tardigrade</name>
    <dbReference type="NCBI Taxonomy" id="947166"/>
    <lineage>
        <taxon>Eukaryota</taxon>
        <taxon>Metazoa</taxon>
        <taxon>Ecdysozoa</taxon>
        <taxon>Tardigrada</taxon>
        <taxon>Eutardigrada</taxon>
        <taxon>Parachela</taxon>
        <taxon>Hypsibioidea</taxon>
        <taxon>Ramazzottiidae</taxon>
        <taxon>Ramazzottius</taxon>
    </lineage>
</organism>
<protein>
    <submittedName>
        <fullName evidence="1">Uncharacterized protein</fullName>
    </submittedName>
</protein>
<sequence>MDWNMQSLVEVASQRCSKQSKIGLVVSRLFEPDAEEATSIQCADTFGKSTAYVEIGKQDFFQVTEDDLLVGEASGKVFTSSLVDLFIRNASPLPGILIFNLCNGIKSCYGLSTLLAQLLKRFDPDNKQALQDAKPENIRRFVASAHPVVALLRHYYDETMKDHKASMQRILYAEDTAGYDSDGYHDYNYGYPQPWEEEYRSNYERAFAHKN</sequence>
<proteinExistence type="predicted"/>